<protein>
    <submittedName>
        <fullName evidence="1">Uncharacterized protein</fullName>
    </submittedName>
</protein>
<reference evidence="1" key="1">
    <citation type="submission" date="2023-05" db="EMBL/GenBank/DDBJ databases">
        <authorList>
            <person name="Zhang X."/>
        </authorList>
    </citation>
    <scope>NUCLEOTIDE SEQUENCE</scope>
    <source>
        <strain evidence="1">BD1B2-1</strain>
    </source>
</reference>
<proteinExistence type="predicted"/>
<dbReference type="Proteomes" id="UP001232063">
    <property type="component" value="Unassembled WGS sequence"/>
</dbReference>
<organism evidence="1 2">
    <name type="scientific">Xanthocytophaga agilis</name>
    <dbReference type="NCBI Taxonomy" id="3048010"/>
    <lineage>
        <taxon>Bacteria</taxon>
        <taxon>Pseudomonadati</taxon>
        <taxon>Bacteroidota</taxon>
        <taxon>Cytophagia</taxon>
        <taxon>Cytophagales</taxon>
        <taxon>Rhodocytophagaceae</taxon>
        <taxon>Xanthocytophaga</taxon>
    </lineage>
</organism>
<dbReference type="EMBL" id="JASJOU010000015">
    <property type="protein sequence ID" value="MDJ1505178.1"/>
    <property type="molecule type" value="Genomic_DNA"/>
</dbReference>
<gene>
    <name evidence="1" type="ORF">QNI22_31265</name>
</gene>
<dbReference type="AlphaFoldDB" id="A0AAE3RCM8"/>
<evidence type="ECO:0000313" key="2">
    <source>
        <dbReference type="Proteomes" id="UP001232063"/>
    </source>
</evidence>
<dbReference type="RefSeq" id="WP_314517010.1">
    <property type="nucleotide sequence ID" value="NZ_JASJOU010000015.1"/>
</dbReference>
<evidence type="ECO:0000313" key="1">
    <source>
        <dbReference type="EMBL" id="MDJ1505178.1"/>
    </source>
</evidence>
<comment type="caution">
    <text evidence="1">The sequence shown here is derived from an EMBL/GenBank/DDBJ whole genome shotgun (WGS) entry which is preliminary data.</text>
</comment>
<accession>A0AAE3RCM8</accession>
<sequence length="215" mass="24970">MQLKANSDPLVYLNLPIDSVSRGFFHLMDTLSTYKCSCTDSLYKDSINLEKNSYIFLSNTDTSINGRTYYRFRMLDDKTNNSYFDYVGWKGDTLLYRVEGYAALAEKVFTKQMKKPFYFPDSLKDSNFLIFTNLDTITWNSNNPTGFSGLIKVQRPEKNIKGHLFKIFSNKVPDHITSHSPSIHEIYANKQLGIIFFNYNDGERTYDCWLDKPNG</sequence>
<name>A0AAE3RCM8_9BACT</name>
<keyword evidence="2" id="KW-1185">Reference proteome</keyword>